<reference evidence="1" key="1">
    <citation type="submission" date="2021-11" db="EMBL/GenBank/DDBJ databases">
        <authorList>
            <person name="Rodrigo-Torres L."/>
            <person name="Arahal R. D."/>
            <person name="Lucena T."/>
        </authorList>
    </citation>
    <scope>NUCLEOTIDE SEQUENCE</scope>
    <source>
        <strain evidence="1">CECT 7928</strain>
    </source>
</reference>
<name>A0ABM9A6F5_9VIBR</name>
<evidence type="ECO:0000313" key="2">
    <source>
        <dbReference type="Proteomes" id="UP000838748"/>
    </source>
</evidence>
<dbReference type="EMBL" id="CAKLDM010000002">
    <property type="protein sequence ID" value="CAH0540917.1"/>
    <property type="molecule type" value="Genomic_DNA"/>
</dbReference>
<evidence type="ECO:0008006" key="3">
    <source>
        <dbReference type="Google" id="ProtNLM"/>
    </source>
</evidence>
<gene>
    <name evidence="1" type="ORF">VMF7928_03233</name>
</gene>
<organism evidence="1 2">
    <name type="scientific">Vibrio marisflavi CECT 7928</name>
    <dbReference type="NCBI Taxonomy" id="634439"/>
    <lineage>
        <taxon>Bacteria</taxon>
        <taxon>Pseudomonadati</taxon>
        <taxon>Pseudomonadota</taxon>
        <taxon>Gammaproteobacteria</taxon>
        <taxon>Vibrionales</taxon>
        <taxon>Vibrionaceae</taxon>
        <taxon>Vibrio</taxon>
    </lineage>
</organism>
<proteinExistence type="predicted"/>
<comment type="caution">
    <text evidence="1">The sequence shown here is derived from an EMBL/GenBank/DDBJ whole genome shotgun (WGS) entry which is preliminary data.</text>
</comment>
<sequence length="102" mass="11557">MIQSPSDNDWPFEQPKNCSVFTTRPIMDGEHPIQIVYHDVDDGGWQFLSNTELNMEDAILVGLGKVAELDPSVLEIAHINEGFHAYRDSSEDNWIIEKTPEA</sequence>
<dbReference type="Proteomes" id="UP000838748">
    <property type="component" value="Unassembled WGS sequence"/>
</dbReference>
<evidence type="ECO:0000313" key="1">
    <source>
        <dbReference type="EMBL" id="CAH0540917.1"/>
    </source>
</evidence>
<dbReference type="RefSeq" id="WP_237362719.1">
    <property type="nucleotide sequence ID" value="NZ_CAKLDM010000002.1"/>
</dbReference>
<accession>A0ABM9A6F5</accession>
<protein>
    <recommendedName>
        <fullName evidence="3">DUF2185 domain-containing protein</fullName>
    </recommendedName>
</protein>
<keyword evidence="2" id="KW-1185">Reference proteome</keyword>